<sequence length="338" mass="37596">MKMKILSVTDVQKLVRILGVESFFQRVTTALEEDFGHWHKFVLSPRHATHYPQGVIELMPCSSQQLYAFKYVNGHPGNPLKGKLNVVAIGLLSDVASGYPLMISEMTLLTAFRTAATGVLAAKYLARKGAKSLAIIGTGAQAEFQVMAFASYFNLEFVRFYDVDPQAMAKFSTNLSGQKFSLIPCGSIAEAVQNVDIVITATAAKKRQFLFEFEDISPGTFIQAMGGDCPGKTEFSVEFLKQVKLVVEYTPQTLEEGEVQQCTANHIYAELWELVCNNKPGRQNNHEITLFDSVGFALEDYSILRVVYELAKDYQLGTELPLIPELDDPKNLFGLLMH</sequence>
<dbReference type="PANTHER" id="PTHR13812">
    <property type="entry name" value="KETIMINE REDUCTASE MU-CRYSTALLIN"/>
    <property type="match status" value="1"/>
</dbReference>
<evidence type="ECO:0000313" key="1">
    <source>
        <dbReference type="EMBL" id="SJM90290.1"/>
    </source>
</evidence>
<proteinExistence type="predicted"/>
<evidence type="ECO:0000313" key="2">
    <source>
        <dbReference type="Proteomes" id="UP000195442"/>
    </source>
</evidence>
<dbReference type="NCBIfam" id="NF005762">
    <property type="entry name" value="PRK07589.1"/>
    <property type="match status" value="1"/>
</dbReference>
<keyword evidence="2" id="KW-1185">Reference proteome</keyword>
<accession>A0A1R4H2L2</accession>
<dbReference type="InterPro" id="IPR003462">
    <property type="entry name" value="ODC_Mu_crystall"/>
</dbReference>
<dbReference type="PIRSF" id="PIRSF001439">
    <property type="entry name" value="CryM"/>
    <property type="match status" value="1"/>
</dbReference>
<dbReference type="AlphaFoldDB" id="A0A1R4H2L2"/>
<dbReference type="PANTHER" id="PTHR13812:SF19">
    <property type="entry name" value="KETIMINE REDUCTASE MU-CRYSTALLIN"/>
    <property type="match status" value="1"/>
</dbReference>
<dbReference type="Gene3D" id="3.30.1780.10">
    <property type="entry name" value="ornithine cyclodeaminase, domain 1"/>
    <property type="match status" value="1"/>
</dbReference>
<organism evidence="1 2">
    <name type="scientific">Crenothrix polyspora</name>
    <dbReference type="NCBI Taxonomy" id="360316"/>
    <lineage>
        <taxon>Bacteria</taxon>
        <taxon>Pseudomonadati</taxon>
        <taxon>Pseudomonadota</taxon>
        <taxon>Gammaproteobacteria</taxon>
        <taxon>Methylococcales</taxon>
        <taxon>Crenotrichaceae</taxon>
        <taxon>Crenothrix</taxon>
    </lineage>
</organism>
<dbReference type="InterPro" id="IPR023401">
    <property type="entry name" value="ODC_N"/>
</dbReference>
<dbReference type="Gene3D" id="3.40.50.720">
    <property type="entry name" value="NAD(P)-binding Rossmann-like Domain"/>
    <property type="match status" value="1"/>
</dbReference>
<dbReference type="Pfam" id="PF02423">
    <property type="entry name" value="OCD_Mu_crystall"/>
    <property type="match status" value="1"/>
</dbReference>
<name>A0A1R4H2L2_9GAMM</name>
<dbReference type="Proteomes" id="UP000195442">
    <property type="component" value="Unassembled WGS sequence"/>
</dbReference>
<protein>
    <submittedName>
        <fullName evidence="1">Ornithine cyclodeaminase</fullName>
        <ecNumber evidence="1">4.3.1.12</ecNumber>
    </submittedName>
</protein>
<reference evidence="2" key="1">
    <citation type="submission" date="2017-02" db="EMBL/GenBank/DDBJ databases">
        <authorList>
            <person name="Daims H."/>
        </authorList>
    </citation>
    <scope>NUCLEOTIDE SEQUENCE [LARGE SCALE GENOMIC DNA]</scope>
</reference>
<dbReference type="InterPro" id="IPR036291">
    <property type="entry name" value="NAD(P)-bd_dom_sf"/>
</dbReference>
<keyword evidence="1" id="KW-0456">Lyase</keyword>
<dbReference type="SUPFAM" id="SSF51735">
    <property type="entry name" value="NAD(P)-binding Rossmann-fold domains"/>
    <property type="match status" value="1"/>
</dbReference>
<gene>
    <name evidence="1" type="primary">arcB</name>
    <name evidence="1" type="ORF">CRENPOLYSF2_1580001</name>
</gene>
<dbReference type="EMBL" id="FUKJ01000066">
    <property type="protein sequence ID" value="SJM90290.1"/>
    <property type="molecule type" value="Genomic_DNA"/>
</dbReference>
<dbReference type="GO" id="GO:0008473">
    <property type="term" value="F:ornithine cyclodeaminase activity"/>
    <property type="evidence" value="ECO:0007669"/>
    <property type="project" value="UniProtKB-EC"/>
</dbReference>
<dbReference type="EC" id="4.3.1.12" evidence="1"/>